<reference evidence="1" key="2">
    <citation type="submission" date="2020-08" db="EMBL/GenBank/DDBJ databases">
        <title>Plant Genome Project.</title>
        <authorList>
            <person name="Zhang R.-G."/>
        </authorList>
    </citation>
    <scope>NUCLEOTIDE SEQUENCE</scope>
    <source>
        <strain evidence="1">Huo1</strain>
        <tissue evidence="1">Leaf</tissue>
    </source>
</reference>
<organism evidence="1">
    <name type="scientific">Salvia splendens</name>
    <name type="common">Scarlet sage</name>
    <dbReference type="NCBI Taxonomy" id="180675"/>
    <lineage>
        <taxon>Eukaryota</taxon>
        <taxon>Viridiplantae</taxon>
        <taxon>Streptophyta</taxon>
        <taxon>Embryophyta</taxon>
        <taxon>Tracheophyta</taxon>
        <taxon>Spermatophyta</taxon>
        <taxon>Magnoliopsida</taxon>
        <taxon>eudicotyledons</taxon>
        <taxon>Gunneridae</taxon>
        <taxon>Pentapetalae</taxon>
        <taxon>asterids</taxon>
        <taxon>lamiids</taxon>
        <taxon>Lamiales</taxon>
        <taxon>Lamiaceae</taxon>
        <taxon>Nepetoideae</taxon>
        <taxon>Mentheae</taxon>
        <taxon>Salviinae</taxon>
        <taxon>Salvia</taxon>
        <taxon>Salvia subgen. Calosphace</taxon>
        <taxon>core Calosphace</taxon>
    </lineage>
</organism>
<proteinExistence type="predicted"/>
<keyword evidence="2" id="KW-1185">Reference proteome</keyword>
<protein>
    <submittedName>
        <fullName evidence="1">Uncharacterized protein</fullName>
    </submittedName>
</protein>
<dbReference type="Proteomes" id="UP000298416">
    <property type="component" value="Unassembled WGS sequence"/>
</dbReference>
<comment type="caution">
    <text evidence="1">The sequence shown here is derived from an EMBL/GenBank/DDBJ whole genome shotgun (WGS) entry which is preliminary data.</text>
</comment>
<reference evidence="1" key="1">
    <citation type="submission" date="2018-01" db="EMBL/GenBank/DDBJ databases">
        <authorList>
            <person name="Mao J.F."/>
        </authorList>
    </citation>
    <scope>NUCLEOTIDE SEQUENCE</scope>
    <source>
        <strain evidence="1">Huo1</strain>
        <tissue evidence="1">Leaf</tissue>
    </source>
</reference>
<evidence type="ECO:0000313" key="1">
    <source>
        <dbReference type="EMBL" id="KAG6390452.1"/>
    </source>
</evidence>
<dbReference type="PANTHER" id="PTHR33566:SF1">
    <property type="entry name" value="EN_SPM-LIKE TRANSPOSON-RELATED"/>
    <property type="match status" value="1"/>
</dbReference>
<evidence type="ECO:0000313" key="2">
    <source>
        <dbReference type="Proteomes" id="UP000298416"/>
    </source>
</evidence>
<dbReference type="AlphaFoldDB" id="A0A8X8Z451"/>
<gene>
    <name evidence="1" type="ORF">SASPL_148186</name>
</gene>
<dbReference type="EMBL" id="PNBA02000019">
    <property type="protein sequence ID" value="KAG6390452.1"/>
    <property type="molecule type" value="Genomic_DNA"/>
</dbReference>
<name>A0A8X8Z451_SALSN</name>
<dbReference type="PANTHER" id="PTHR33566">
    <property type="entry name" value="EN/SPM-LIKE TRANSPOSON-RELATED"/>
    <property type="match status" value="1"/>
</dbReference>
<accession>A0A8X8Z451</accession>
<sequence length="142" mass="16881">MSVSHLENCWKTKGCVRDPLKNEYLILKLKYLIPSQKVIYITQFYATSQPTFYMFQTDLAHHHPYAKALKNFGKRSDDDRKEVQAKICRDGKAFTFGQLQTLYNDWIMEMHDRYDEETEDASKEKKNKKLDLKSSGNLYIWQ</sequence>